<proteinExistence type="predicted"/>
<organism evidence="1 2">
    <name type="scientific">Pseudomonas savastanoi pv. phaseolicola</name>
    <name type="common">Pseudomonas syringae pv. phaseolicola</name>
    <dbReference type="NCBI Taxonomy" id="319"/>
    <lineage>
        <taxon>Bacteria</taxon>
        <taxon>Pseudomonadati</taxon>
        <taxon>Pseudomonadota</taxon>
        <taxon>Gammaproteobacteria</taxon>
        <taxon>Pseudomonadales</taxon>
        <taxon>Pseudomonadaceae</taxon>
        <taxon>Pseudomonas</taxon>
    </lineage>
</organism>
<evidence type="ECO:0000313" key="2">
    <source>
        <dbReference type="Proteomes" id="UP000050396"/>
    </source>
</evidence>
<name>A0A0N8SBH1_PSESH</name>
<gene>
    <name evidence="1" type="ORF">ALO55_102080</name>
</gene>
<protein>
    <submittedName>
        <fullName evidence="1">Uncharacterized protein</fullName>
    </submittedName>
</protein>
<reference evidence="1 2" key="1">
    <citation type="submission" date="2015-09" db="EMBL/GenBank/DDBJ databases">
        <title>Genome announcement of multiple Pseudomonas syringae strains.</title>
        <authorList>
            <person name="Thakur S."/>
            <person name="Wang P.W."/>
            <person name="Gong Y."/>
            <person name="Weir B.S."/>
            <person name="Guttman D.S."/>
        </authorList>
    </citation>
    <scope>NUCLEOTIDE SEQUENCE [LARGE SCALE GENOMIC DNA]</scope>
    <source>
        <strain evidence="1 2">ICMP2740</strain>
    </source>
</reference>
<dbReference type="Proteomes" id="UP000050396">
    <property type="component" value="Unassembled WGS sequence"/>
</dbReference>
<dbReference type="EMBL" id="LJQZ01000283">
    <property type="protein sequence ID" value="KPY09976.1"/>
    <property type="molecule type" value="Genomic_DNA"/>
</dbReference>
<accession>A0A0N8SBH1</accession>
<dbReference type="AlphaFoldDB" id="A0A0N8SBH1"/>
<evidence type="ECO:0000313" key="1">
    <source>
        <dbReference type="EMBL" id="KPY09976.1"/>
    </source>
</evidence>
<sequence>MFSLQRYFCFWKREAVQQMLLSRAPRDLLADTQVPSAQRWALMFCRKVEQGRDGCGENRDGLCSMDWQAWAGVDMT</sequence>
<comment type="caution">
    <text evidence="1">The sequence shown here is derived from an EMBL/GenBank/DDBJ whole genome shotgun (WGS) entry which is preliminary data.</text>
</comment>